<dbReference type="InterPro" id="IPR001680">
    <property type="entry name" value="WD40_rpt"/>
</dbReference>
<evidence type="ECO:0000256" key="9">
    <source>
        <dbReference type="ARBA" id="ARBA00022989"/>
    </source>
</evidence>
<dbReference type="Gene3D" id="2.130.10.10">
    <property type="entry name" value="YVTN repeat-like/Quinoprotein amine dehydrogenase"/>
    <property type="match status" value="1"/>
</dbReference>
<dbReference type="GO" id="GO:0015031">
    <property type="term" value="P:protein transport"/>
    <property type="evidence" value="ECO:0007669"/>
    <property type="project" value="UniProtKB-KW"/>
</dbReference>
<keyword evidence="15" id="KW-1185">Reference proteome</keyword>
<evidence type="ECO:0000256" key="8">
    <source>
        <dbReference type="ARBA" id="ARBA00022927"/>
    </source>
</evidence>
<accession>A0A4Y9ZMN7</accession>
<dbReference type="STRING" id="135208.A0A4Y9ZMN7"/>
<dbReference type="PANTHER" id="PTHR23284">
    <property type="entry name" value="PROLACTIN REGULATORY ELEMENT BINDING PROTEIN"/>
    <property type="match status" value="1"/>
</dbReference>
<evidence type="ECO:0000256" key="1">
    <source>
        <dbReference type="ARBA" id="ARBA00004648"/>
    </source>
</evidence>
<organism evidence="14 15">
    <name type="scientific">Hericium alpestre</name>
    <dbReference type="NCBI Taxonomy" id="135208"/>
    <lineage>
        <taxon>Eukaryota</taxon>
        <taxon>Fungi</taxon>
        <taxon>Dikarya</taxon>
        <taxon>Basidiomycota</taxon>
        <taxon>Agaricomycotina</taxon>
        <taxon>Agaricomycetes</taxon>
        <taxon>Russulales</taxon>
        <taxon>Hericiaceae</taxon>
        <taxon>Hericium</taxon>
    </lineage>
</organism>
<name>A0A4Y9ZMN7_9AGAM</name>
<dbReference type="GO" id="GO:0005085">
    <property type="term" value="F:guanyl-nucleotide exchange factor activity"/>
    <property type="evidence" value="ECO:0007669"/>
    <property type="project" value="InterPro"/>
</dbReference>
<reference evidence="14 15" key="1">
    <citation type="submission" date="2019-02" db="EMBL/GenBank/DDBJ databases">
        <title>Genome sequencing of the rare red list fungi Hericium alpestre (H. flagellum).</title>
        <authorList>
            <person name="Buettner E."/>
            <person name="Kellner H."/>
        </authorList>
    </citation>
    <scope>NUCLEOTIDE SEQUENCE [LARGE SCALE GENOMIC DNA]</scope>
    <source>
        <strain evidence="14 15">DSM 108284</strain>
    </source>
</reference>
<evidence type="ECO:0000256" key="6">
    <source>
        <dbReference type="ARBA" id="ARBA00022824"/>
    </source>
</evidence>
<evidence type="ECO:0000313" key="14">
    <source>
        <dbReference type="EMBL" id="TFY75347.1"/>
    </source>
</evidence>
<evidence type="ECO:0000313" key="15">
    <source>
        <dbReference type="Proteomes" id="UP000298061"/>
    </source>
</evidence>
<dbReference type="GO" id="GO:0006888">
    <property type="term" value="P:endoplasmic reticulum to Golgi vesicle-mediated transport"/>
    <property type="evidence" value="ECO:0007669"/>
    <property type="project" value="TreeGrafter"/>
</dbReference>
<feature type="repeat" description="WD" evidence="11">
    <location>
        <begin position="930"/>
        <end position="960"/>
    </location>
</feature>
<protein>
    <submittedName>
        <fullName evidence="14">Uncharacterized protein</fullName>
    </submittedName>
</protein>
<feature type="transmembrane region" description="Helical" evidence="13">
    <location>
        <begin position="972"/>
        <end position="995"/>
    </location>
</feature>
<keyword evidence="10 13" id="KW-0472">Membrane</keyword>
<dbReference type="SUPFAM" id="SSF50978">
    <property type="entry name" value="WD40 repeat-like"/>
    <property type="match status" value="1"/>
</dbReference>
<feature type="compositionally biased region" description="Polar residues" evidence="12">
    <location>
        <begin position="103"/>
        <end position="113"/>
    </location>
</feature>
<proteinExistence type="predicted"/>
<evidence type="ECO:0000256" key="2">
    <source>
        <dbReference type="ARBA" id="ARBA00022448"/>
    </source>
</evidence>
<gene>
    <name evidence="14" type="ORF">EWM64_g8665</name>
</gene>
<evidence type="ECO:0000256" key="12">
    <source>
        <dbReference type="SAM" id="MobiDB-lite"/>
    </source>
</evidence>
<dbReference type="InterPro" id="IPR015943">
    <property type="entry name" value="WD40/YVTN_repeat-like_dom_sf"/>
</dbReference>
<keyword evidence="8" id="KW-0653">Protein transport</keyword>
<feature type="compositionally biased region" description="Polar residues" evidence="12">
    <location>
        <begin position="491"/>
        <end position="503"/>
    </location>
</feature>
<evidence type="ECO:0000256" key="3">
    <source>
        <dbReference type="ARBA" id="ARBA00022574"/>
    </source>
</evidence>
<dbReference type="AlphaFoldDB" id="A0A4Y9ZMN7"/>
<keyword evidence="9 13" id="KW-1133">Transmembrane helix</keyword>
<dbReference type="GO" id="GO:0005789">
    <property type="term" value="C:endoplasmic reticulum membrane"/>
    <property type="evidence" value="ECO:0007669"/>
    <property type="project" value="UniProtKB-SubCell"/>
</dbReference>
<evidence type="ECO:0000256" key="5">
    <source>
        <dbReference type="ARBA" id="ARBA00022737"/>
    </source>
</evidence>
<comment type="caution">
    <text evidence="14">The sequence shown here is derived from an EMBL/GenBank/DDBJ whole genome shotgun (WGS) entry which is preliminary data.</text>
</comment>
<dbReference type="InterPro" id="IPR045260">
    <property type="entry name" value="Sec12-like"/>
</dbReference>
<keyword evidence="5" id="KW-0677">Repeat</keyword>
<keyword evidence="3 11" id="KW-0853">WD repeat</keyword>
<dbReference type="PROSITE" id="PS50294">
    <property type="entry name" value="WD_REPEATS_REGION"/>
    <property type="match status" value="1"/>
</dbReference>
<feature type="region of interest" description="Disordered" evidence="12">
    <location>
        <begin position="276"/>
        <end position="298"/>
    </location>
</feature>
<dbReference type="Pfam" id="PF00400">
    <property type="entry name" value="WD40"/>
    <property type="match status" value="1"/>
</dbReference>
<dbReference type="SMART" id="SM00320">
    <property type="entry name" value="WD40"/>
    <property type="match status" value="2"/>
</dbReference>
<feature type="compositionally biased region" description="Basic and acidic residues" evidence="12">
    <location>
        <begin position="178"/>
        <end position="194"/>
    </location>
</feature>
<keyword evidence="6" id="KW-0256">Endoplasmic reticulum</keyword>
<keyword evidence="2" id="KW-0813">Transport</keyword>
<dbReference type="InterPro" id="IPR036322">
    <property type="entry name" value="WD40_repeat_dom_sf"/>
</dbReference>
<evidence type="ECO:0000256" key="13">
    <source>
        <dbReference type="SAM" id="Phobius"/>
    </source>
</evidence>
<dbReference type="OrthoDB" id="2013972at2759"/>
<feature type="region of interest" description="Disordered" evidence="12">
    <location>
        <begin position="610"/>
        <end position="635"/>
    </location>
</feature>
<dbReference type="Proteomes" id="UP000298061">
    <property type="component" value="Unassembled WGS sequence"/>
</dbReference>
<feature type="region of interest" description="Disordered" evidence="12">
    <location>
        <begin position="65"/>
        <end position="194"/>
    </location>
</feature>
<evidence type="ECO:0000256" key="4">
    <source>
        <dbReference type="ARBA" id="ARBA00022692"/>
    </source>
</evidence>
<sequence length="999" mass="108653">MSSGASPALVFHPWLSSDARLHSATLIMSARAAAYHYCSHANNIFPPPSFQSKRDSVLSEMYFSPSPLSPPTSAPKSFRIIGDTTSHSKSGTAPDLWSDVRTRTSSITSAARQSSKGKEKETTESIESSSFSDPWNADRAKQHRLASSNHTSSRPTSADPSAPRRHGSILGAASDALSARRIEEEEEERQRLRDAAARSVGLGVDLDEPIRSRDNSLYDDDDEEPIQFAPRFEEFQGAESLHRNSLTPSLMSYRDLEAPKPAVPAPSLVNRRRAGSLSLSLSQTTSRSANQSPTPTVPAFPASHSSLSPFVQLSATLPKYYPPPSLFMMALSKQWKNRFVMFTTPSTGNEERELERLEINENSVVFVADEEFGGRRSVVKVGGVDVGTKRRELNAEETGLTMMLLQIIDQAESRQWINAIKHNVLGQKSIRAGLGAPSSVVGTEPRGDMDVMLSNMRMQGLVPSPGQSSPLASDFVLGTPTAKDKEFPDDVTSTPEKTSTVRSGSPLRSPRAITSLKGLFTGSNRSRSSSRATSPEPEIDLPSESFGSVGSSLLAMPSANGAVPSIGERARSPISSSPIITPLSIMVPSAVSFGLPESQLERRIVQNRTSLDWAGDDAPPPSPTTATPTRAMSLPMPREGMAGWRLYHLDEVLQMKLVHELELANGEDAPMSMASTPDGGMLVCGINSTDDQVKLGQNKNCRVFQVEDSRLLEVESVGTLGSEDPEDYQAQRVTVLSPDASFLAVAGTHDLSLLTFPDLRTATTRIERGEIYDVAFQPETFVVATTINLLIYSLVSCMTPEKSKGKGKDKQDPHIHLEVTRTIDRPKLPGGETGGSFRAARFNPVNPRIFYTIINTTPSRKRGAKSVPRQAYIVRWNAETWKVERIRKVGEKGVTVFDVSPNGKWLAYGSSNYTIGLLDAFTLAPLLSVLKAHEFPPTTLRFNPTSSLLVSGSADNTVRIISIPPELGDSSWGTYYAVIITIFLILFAIALQLVINGTI</sequence>
<dbReference type="PANTHER" id="PTHR23284:SF0">
    <property type="entry name" value="PROLACTIN REGULATORY ELEMENT-BINDING PROTEIN"/>
    <property type="match status" value="1"/>
</dbReference>
<keyword evidence="7" id="KW-0931">ER-Golgi transport</keyword>
<comment type="subcellular location">
    <subcellularLocation>
        <location evidence="1">Endoplasmic reticulum membrane</location>
        <topology evidence="1">Single-pass type II membrane protein</topology>
    </subcellularLocation>
</comment>
<feature type="compositionally biased region" description="Polar residues" evidence="12">
    <location>
        <begin position="145"/>
        <end position="159"/>
    </location>
</feature>
<feature type="region of interest" description="Disordered" evidence="12">
    <location>
        <begin position="463"/>
        <end position="546"/>
    </location>
</feature>
<dbReference type="EMBL" id="SFCI01001613">
    <property type="protein sequence ID" value="TFY75347.1"/>
    <property type="molecule type" value="Genomic_DNA"/>
</dbReference>
<dbReference type="GO" id="GO:0003400">
    <property type="term" value="P:regulation of COPII vesicle coating"/>
    <property type="evidence" value="ECO:0007669"/>
    <property type="project" value="TreeGrafter"/>
</dbReference>
<evidence type="ECO:0000256" key="11">
    <source>
        <dbReference type="PROSITE-ProRule" id="PRU00221"/>
    </source>
</evidence>
<keyword evidence="4 13" id="KW-0812">Transmembrane</keyword>
<dbReference type="PROSITE" id="PS50082">
    <property type="entry name" value="WD_REPEATS_2"/>
    <property type="match status" value="1"/>
</dbReference>
<feature type="compositionally biased region" description="Low complexity" evidence="12">
    <location>
        <begin position="276"/>
        <end position="288"/>
    </location>
</feature>
<evidence type="ECO:0000256" key="10">
    <source>
        <dbReference type="ARBA" id="ARBA00023136"/>
    </source>
</evidence>
<evidence type="ECO:0000256" key="7">
    <source>
        <dbReference type="ARBA" id="ARBA00022892"/>
    </source>
</evidence>